<dbReference type="RefSeq" id="YP_009215788.1">
    <property type="nucleotide sequence ID" value="NC_028982.1"/>
</dbReference>
<accession>S5M4T5</accession>
<evidence type="ECO:0000313" key="1">
    <source>
        <dbReference type="EMBL" id="AGR46891.1"/>
    </source>
</evidence>
<dbReference type="OrthoDB" id="40481at10239"/>
<protein>
    <submittedName>
        <fullName evidence="1">Uncharacterized protein</fullName>
    </submittedName>
</protein>
<organism evidence="1 2">
    <name type="scientific">Bacillus phage JL</name>
    <dbReference type="NCBI Taxonomy" id="1296655"/>
    <lineage>
        <taxon>Viruses</taxon>
        <taxon>Duplodnaviria</taxon>
        <taxon>Heunggongvirae</taxon>
        <taxon>Uroviricota</taxon>
        <taxon>Caudoviricetes</taxon>
        <taxon>Herelleviridae</taxon>
        <taxon>Spounavirinae</taxon>
        <taxon>Siminovitchvirus</taxon>
        <taxon>Siminovitchvirus JL</taxon>
    </lineage>
</organism>
<reference evidence="1 2" key="1">
    <citation type="journal article" date="2014" name="Genome Announc.">
        <title>Genome Sequences of Three Novel Bacillus cereus Bacteriophages.</title>
        <authorList>
            <person name="Grose J.H."/>
            <person name="Jensen J.D."/>
            <person name="Merrill B.D."/>
            <person name="Fisher J.N."/>
            <person name="Burnett S.H."/>
            <person name="Breakwell D.P."/>
        </authorList>
    </citation>
    <scope>NUCLEOTIDE SEQUENCE [LARGE SCALE GENOMIC DNA]</scope>
</reference>
<dbReference type="EMBL" id="KC595512">
    <property type="protein sequence ID" value="AGR46891.1"/>
    <property type="molecule type" value="Genomic_DNA"/>
</dbReference>
<dbReference type="GeneID" id="26642126"/>
<sequence length="64" mass="7533">MLLNVEYSLNGHREHKDYQSMSAMRRFIKTNRLTDYALATYAEGDNRGYKVIQRGNGYKHSSEF</sequence>
<dbReference type="Proteomes" id="UP000015092">
    <property type="component" value="Segment"/>
</dbReference>
<gene>
    <name evidence="1" type="ORF">JL_8</name>
</gene>
<dbReference type="KEGG" id="vg:26642126"/>
<keyword evidence="2" id="KW-1185">Reference proteome</keyword>
<evidence type="ECO:0000313" key="2">
    <source>
        <dbReference type="Proteomes" id="UP000015092"/>
    </source>
</evidence>
<name>S5M4T5_9CAUD</name>
<proteinExistence type="predicted"/>